<evidence type="ECO:0008006" key="5">
    <source>
        <dbReference type="Google" id="ProtNLM"/>
    </source>
</evidence>
<reference evidence="3" key="1">
    <citation type="submission" date="2025-08" db="UniProtKB">
        <authorList>
            <consortium name="Ensembl"/>
        </authorList>
    </citation>
    <scope>IDENTIFICATION</scope>
</reference>
<evidence type="ECO:0000313" key="3">
    <source>
        <dbReference type="Ensembl" id="ENSSRHP00000063090.1"/>
    </source>
</evidence>
<dbReference type="Pfam" id="PF16399">
    <property type="entry name" value="Aquarius_N_1st"/>
    <property type="match status" value="3"/>
</dbReference>
<dbReference type="Ensembl" id="ENSSRHT00000064841.1">
    <property type="protein sequence ID" value="ENSSRHP00000063090.1"/>
    <property type="gene ID" value="ENSSRHG00000031437.1"/>
</dbReference>
<evidence type="ECO:0000259" key="2">
    <source>
        <dbReference type="Pfam" id="PF21143"/>
    </source>
</evidence>
<dbReference type="Pfam" id="PF21143">
    <property type="entry name" value="Aquarius_N_2nd"/>
    <property type="match status" value="1"/>
</dbReference>
<reference evidence="3" key="2">
    <citation type="submission" date="2025-09" db="UniProtKB">
        <authorList>
            <consortium name="Ensembl"/>
        </authorList>
    </citation>
    <scope>IDENTIFICATION</scope>
</reference>
<accession>A0A673KJU4</accession>
<sequence length="440" mass="51269">NKYWAPHVKNKLPFDSQVRFAIRKIMLLEFSQYLENYLWPNYTPEASTNGYLMSICCIVNEKFRENVPAWEVFKKAPTHFPHFFKCVMESCLSGEQLGLPHISLTPDFVFIQTRLQQELKKVPKLQKFWNLIKKNYEKMEPQDTEQAKKERTFLASLIKKFLVVLMSIPAAGTISMEKVHYCERFIEFMIDLEVSWHSSICSDAAFGFSHYDKRAAFAHFPELNDFALSNVAAVDTRESLTKHFGHLSPNTLHRVSAYLCLLPELPDGEDTSYDKEFLLELLVSRHERRISQIEQLNQMPLYPTEKIIWDQNIVPTEYYSGEGCLALPKLNLQFLTLHDYLLRNFNLFRLESTYEIRQDIEDVVLRMKPWFSEYGGVVFGGWARMAQTIASFSIVEVAKPNIGENWPARVRADVTINLNIRNNIKNEWEGKAVSLCLCKH</sequence>
<feature type="domain" description="RNA helicase aquarius beta-barrel" evidence="2">
    <location>
        <begin position="369"/>
        <end position="429"/>
    </location>
</feature>
<dbReference type="AlphaFoldDB" id="A0A673KJU4"/>
<dbReference type="InterPro" id="IPR032174">
    <property type="entry name" value="Aquarius_N"/>
</dbReference>
<name>A0A673KJU4_9TELE</name>
<proteinExistence type="predicted"/>
<evidence type="ECO:0000313" key="4">
    <source>
        <dbReference type="Proteomes" id="UP000472270"/>
    </source>
</evidence>
<protein>
    <recommendedName>
        <fullName evidence="5">Intron-binding protein aquarius N-terminal domain-containing protein</fullName>
    </recommendedName>
</protein>
<keyword evidence="4" id="KW-1185">Reference proteome</keyword>
<feature type="domain" description="RNA helicase aquarius N-terminal" evidence="1">
    <location>
        <begin position="17"/>
        <end position="93"/>
    </location>
</feature>
<dbReference type="InterPro" id="IPR048966">
    <property type="entry name" value="Aquarius_b-barrel"/>
</dbReference>
<organism evidence="3 4">
    <name type="scientific">Sinocyclocheilus rhinocerous</name>
    <dbReference type="NCBI Taxonomy" id="307959"/>
    <lineage>
        <taxon>Eukaryota</taxon>
        <taxon>Metazoa</taxon>
        <taxon>Chordata</taxon>
        <taxon>Craniata</taxon>
        <taxon>Vertebrata</taxon>
        <taxon>Euteleostomi</taxon>
        <taxon>Actinopterygii</taxon>
        <taxon>Neopterygii</taxon>
        <taxon>Teleostei</taxon>
        <taxon>Ostariophysi</taxon>
        <taxon>Cypriniformes</taxon>
        <taxon>Cyprinidae</taxon>
        <taxon>Cyprininae</taxon>
        <taxon>Sinocyclocheilus</taxon>
    </lineage>
</organism>
<evidence type="ECO:0000259" key="1">
    <source>
        <dbReference type="Pfam" id="PF16399"/>
    </source>
</evidence>
<dbReference type="Proteomes" id="UP000472270">
    <property type="component" value="Unassembled WGS sequence"/>
</dbReference>
<feature type="domain" description="RNA helicase aquarius N-terminal" evidence="1">
    <location>
        <begin position="112"/>
        <end position="193"/>
    </location>
</feature>
<feature type="domain" description="RNA helicase aquarius N-terminal" evidence="1">
    <location>
        <begin position="214"/>
        <end position="289"/>
    </location>
</feature>